<dbReference type="InterPro" id="IPR000953">
    <property type="entry name" value="Chromo/chromo_shadow_dom"/>
</dbReference>
<feature type="region of interest" description="Disordered" evidence="1">
    <location>
        <begin position="141"/>
        <end position="182"/>
    </location>
</feature>
<feature type="compositionally biased region" description="Low complexity" evidence="1">
    <location>
        <begin position="141"/>
        <end position="152"/>
    </location>
</feature>
<dbReference type="GO" id="GO:0006338">
    <property type="term" value="P:chromatin remodeling"/>
    <property type="evidence" value="ECO:0007669"/>
    <property type="project" value="UniProtKB-ARBA"/>
</dbReference>
<dbReference type="Gene3D" id="2.40.50.40">
    <property type="match status" value="1"/>
</dbReference>
<feature type="compositionally biased region" description="Acidic residues" evidence="1">
    <location>
        <begin position="104"/>
        <end position="114"/>
    </location>
</feature>
<evidence type="ECO:0000313" key="3">
    <source>
        <dbReference type="EMBL" id="RSH91308.1"/>
    </source>
</evidence>
<feature type="region of interest" description="Disordered" evidence="1">
    <location>
        <begin position="199"/>
        <end position="235"/>
    </location>
</feature>
<evidence type="ECO:0000256" key="1">
    <source>
        <dbReference type="SAM" id="MobiDB-lite"/>
    </source>
</evidence>
<dbReference type="OrthoDB" id="10366429at2759"/>
<feature type="domain" description="Chromo" evidence="2">
    <location>
        <begin position="418"/>
        <end position="477"/>
    </location>
</feature>
<dbReference type="EMBL" id="RSCD01000008">
    <property type="protein sequence ID" value="RSH91308.1"/>
    <property type="molecule type" value="Genomic_DNA"/>
</dbReference>
<evidence type="ECO:0000259" key="2">
    <source>
        <dbReference type="PROSITE" id="PS50013"/>
    </source>
</evidence>
<feature type="region of interest" description="Disordered" evidence="1">
    <location>
        <begin position="63"/>
        <end position="114"/>
    </location>
</feature>
<gene>
    <name evidence="3" type="ORF">EHS25_009607</name>
</gene>
<feature type="compositionally biased region" description="Low complexity" evidence="1">
    <location>
        <begin position="226"/>
        <end position="235"/>
    </location>
</feature>
<feature type="compositionally biased region" description="Basic and acidic residues" evidence="1">
    <location>
        <begin position="77"/>
        <end position="91"/>
    </location>
</feature>
<accession>A0A427YJP0</accession>
<dbReference type="AlphaFoldDB" id="A0A427YJP0"/>
<dbReference type="InterPro" id="IPR016197">
    <property type="entry name" value="Chromo-like_dom_sf"/>
</dbReference>
<dbReference type="Proteomes" id="UP000279259">
    <property type="component" value="Unassembled WGS sequence"/>
</dbReference>
<dbReference type="STRING" id="1890683.A0A427YJP0"/>
<dbReference type="InterPro" id="IPR023780">
    <property type="entry name" value="Chromo_domain"/>
</dbReference>
<keyword evidence="4" id="KW-1185">Reference proteome</keyword>
<protein>
    <recommendedName>
        <fullName evidence="2">Chromo domain-containing protein</fullName>
    </recommendedName>
</protein>
<comment type="caution">
    <text evidence="3">The sequence shown here is derived from an EMBL/GenBank/DDBJ whole genome shotgun (WGS) entry which is preliminary data.</text>
</comment>
<evidence type="ECO:0000313" key="4">
    <source>
        <dbReference type="Proteomes" id="UP000279259"/>
    </source>
</evidence>
<reference evidence="3 4" key="1">
    <citation type="submission" date="2018-11" db="EMBL/GenBank/DDBJ databases">
        <title>Genome sequence of Saitozyma podzolica DSM 27192.</title>
        <authorList>
            <person name="Aliyu H."/>
            <person name="Gorte O."/>
            <person name="Ochsenreither K."/>
        </authorList>
    </citation>
    <scope>NUCLEOTIDE SEQUENCE [LARGE SCALE GENOMIC DNA]</scope>
    <source>
        <strain evidence="3 4">DSM 27192</strain>
    </source>
</reference>
<organism evidence="3 4">
    <name type="scientific">Saitozyma podzolica</name>
    <dbReference type="NCBI Taxonomy" id="1890683"/>
    <lineage>
        <taxon>Eukaryota</taxon>
        <taxon>Fungi</taxon>
        <taxon>Dikarya</taxon>
        <taxon>Basidiomycota</taxon>
        <taxon>Agaricomycotina</taxon>
        <taxon>Tremellomycetes</taxon>
        <taxon>Tremellales</taxon>
        <taxon>Trimorphomycetaceae</taxon>
        <taxon>Saitozyma</taxon>
    </lineage>
</organism>
<name>A0A427YJP0_9TREE</name>
<dbReference type="SUPFAM" id="SSF54160">
    <property type="entry name" value="Chromo domain-like"/>
    <property type="match status" value="1"/>
</dbReference>
<sequence length="528" mass="58354">MSRRFRDLHTPTSETSSLPGAEALLVDIVTIYDQDPGDDLLFPEYQRYKSLTPVLLTIDYQAPSDNIQPQPQPLGLSRDHAVPYAVPDDHWSSGTDGNQHDADNDNDNDDPFSYLDELEDSAQESRDALATLGMASNPISVASSPLSAAPAVEPDEGGKDGNGVFIHDDHVESEPSRYRQETAGDQLALPMKAALCSPGADSPFFPTPPSQTEGDALTSKRRTRSSSRSLAKLSQSQSDLVMNAMRHSDSSEAFVDPLEHLDRGDVKTEVEGKKRALGGRVRFTQRGSKRKRQSLGQPARLAITGMAAGDGKVRVKDAKWPTKAAYTTKSRLGEIQCNVCYGWRVPLAEQRSNGASEHQADGDPRAHFACAGFASKKQVDETLEWVCPDCEEKNLCHRWRSRSIVYVPAAFGGIISAYESRRVIRMSTKKRKLVPYADGRKREAYLIKWCDWHIKHSTWALPEQIDEPASLVAAFFQACMGAQVEFNAPLALLPEILDDWTKDGVAKDPQAWSNLDPFVDEVAEKRSK</sequence>
<proteinExistence type="predicted"/>
<feature type="compositionally biased region" description="Basic and acidic residues" evidence="1">
    <location>
        <begin position="166"/>
        <end position="182"/>
    </location>
</feature>
<dbReference type="PROSITE" id="PS50013">
    <property type="entry name" value="CHROMO_2"/>
    <property type="match status" value="1"/>
</dbReference>
<dbReference type="Pfam" id="PF00385">
    <property type="entry name" value="Chromo"/>
    <property type="match status" value="1"/>
</dbReference>